<keyword evidence="15 19" id="KW-0472">Membrane</keyword>
<evidence type="ECO:0000256" key="9">
    <source>
        <dbReference type="ARBA" id="ARBA00022516"/>
    </source>
</evidence>
<comment type="similarity">
    <text evidence="5 18">Belongs to the CDS family.</text>
</comment>
<dbReference type="PANTHER" id="PTHR46382">
    <property type="entry name" value="PHOSPHATIDATE CYTIDYLYLTRANSFERASE"/>
    <property type="match status" value="1"/>
</dbReference>
<keyword evidence="9" id="KW-0444">Lipid biosynthesis</keyword>
<comment type="pathway">
    <text evidence="4">Lipid metabolism.</text>
</comment>
<keyword evidence="10 18" id="KW-0808">Transferase</keyword>
<comment type="pathway">
    <text evidence="3 18">Phospholipid metabolism; CDP-diacylglycerol biosynthesis; CDP-diacylglycerol from sn-glycerol 3-phosphate: step 3/3.</text>
</comment>
<dbReference type="PROSITE" id="PS01315">
    <property type="entry name" value="CDS"/>
    <property type="match status" value="1"/>
</dbReference>
<evidence type="ECO:0000256" key="10">
    <source>
        <dbReference type="ARBA" id="ARBA00022679"/>
    </source>
</evidence>
<evidence type="ECO:0000256" key="16">
    <source>
        <dbReference type="ARBA" id="ARBA00023209"/>
    </source>
</evidence>
<evidence type="ECO:0000256" key="7">
    <source>
        <dbReference type="ARBA" id="ARBA00019373"/>
    </source>
</evidence>
<evidence type="ECO:0000256" key="18">
    <source>
        <dbReference type="RuleBase" id="RU003938"/>
    </source>
</evidence>
<evidence type="ECO:0000256" key="17">
    <source>
        <dbReference type="ARBA" id="ARBA00023264"/>
    </source>
</evidence>
<protein>
    <recommendedName>
        <fullName evidence="7 18">Phosphatidate cytidylyltransferase</fullName>
        <ecNumber evidence="6 18">2.7.7.41</ecNumber>
    </recommendedName>
</protein>
<evidence type="ECO:0000256" key="3">
    <source>
        <dbReference type="ARBA" id="ARBA00005119"/>
    </source>
</evidence>
<dbReference type="InterPro" id="IPR000374">
    <property type="entry name" value="PC_trans"/>
</dbReference>
<evidence type="ECO:0000256" key="2">
    <source>
        <dbReference type="ARBA" id="ARBA00004651"/>
    </source>
</evidence>
<dbReference type="UniPathway" id="UPA00557">
    <property type="reaction ID" value="UER00614"/>
</dbReference>
<dbReference type="AlphaFoldDB" id="A0A1M6BQ58"/>
<dbReference type="GO" id="GO:0016024">
    <property type="term" value="P:CDP-diacylglycerol biosynthetic process"/>
    <property type="evidence" value="ECO:0007669"/>
    <property type="project" value="UniProtKB-UniPathway"/>
</dbReference>
<dbReference type="Proteomes" id="UP000184171">
    <property type="component" value="Unassembled WGS sequence"/>
</dbReference>
<evidence type="ECO:0000256" key="12">
    <source>
        <dbReference type="ARBA" id="ARBA00022695"/>
    </source>
</evidence>
<evidence type="ECO:0000256" key="4">
    <source>
        <dbReference type="ARBA" id="ARBA00005189"/>
    </source>
</evidence>
<evidence type="ECO:0000256" key="19">
    <source>
        <dbReference type="SAM" id="Phobius"/>
    </source>
</evidence>
<keyword evidence="13 19" id="KW-1133">Transmembrane helix</keyword>
<evidence type="ECO:0000256" key="14">
    <source>
        <dbReference type="ARBA" id="ARBA00023098"/>
    </source>
</evidence>
<evidence type="ECO:0000313" key="21">
    <source>
        <dbReference type="Proteomes" id="UP000184171"/>
    </source>
</evidence>
<feature type="transmembrane region" description="Helical" evidence="19">
    <location>
        <begin position="65"/>
        <end position="83"/>
    </location>
</feature>
<evidence type="ECO:0000256" key="6">
    <source>
        <dbReference type="ARBA" id="ARBA00012487"/>
    </source>
</evidence>
<keyword evidence="8" id="KW-1003">Cell membrane</keyword>
<gene>
    <name evidence="20" type="ORF">SAMN02745165_00264</name>
</gene>
<dbReference type="PANTHER" id="PTHR46382:SF1">
    <property type="entry name" value="PHOSPHATIDATE CYTIDYLYLTRANSFERASE"/>
    <property type="match status" value="1"/>
</dbReference>
<dbReference type="Pfam" id="PF01148">
    <property type="entry name" value="CTP_transf_1"/>
    <property type="match status" value="1"/>
</dbReference>
<dbReference type="EMBL" id="FQZT01000001">
    <property type="protein sequence ID" value="SHI50940.1"/>
    <property type="molecule type" value="Genomic_DNA"/>
</dbReference>
<feature type="transmembrane region" description="Helical" evidence="19">
    <location>
        <begin position="163"/>
        <end position="182"/>
    </location>
</feature>
<dbReference type="GO" id="GO:0004605">
    <property type="term" value="F:phosphatidate cytidylyltransferase activity"/>
    <property type="evidence" value="ECO:0007669"/>
    <property type="project" value="UniProtKB-EC"/>
</dbReference>
<dbReference type="STRING" id="1122189.SAMN02745165_00264"/>
<evidence type="ECO:0000256" key="11">
    <source>
        <dbReference type="ARBA" id="ARBA00022692"/>
    </source>
</evidence>
<evidence type="ECO:0000256" key="15">
    <source>
        <dbReference type="ARBA" id="ARBA00023136"/>
    </source>
</evidence>
<feature type="transmembrane region" description="Helical" evidence="19">
    <location>
        <begin position="95"/>
        <end position="115"/>
    </location>
</feature>
<keyword evidence="16" id="KW-0594">Phospholipid biosynthesis</keyword>
<organism evidence="20 21">
    <name type="scientific">Malonomonas rubra DSM 5091</name>
    <dbReference type="NCBI Taxonomy" id="1122189"/>
    <lineage>
        <taxon>Bacteria</taxon>
        <taxon>Pseudomonadati</taxon>
        <taxon>Thermodesulfobacteriota</taxon>
        <taxon>Desulfuromonadia</taxon>
        <taxon>Desulfuromonadales</taxon>
        <taxon>Geopsychrobacteraceae</taxon>
        <taxon>Malonomonas</taxon>
    </lineage>
</organism>
<comment type="catalytic activity">
    <reaction evidence="1 18">
        <text>a 1,2-diacyl-sn-glycero-3-phosphate + CTP + H(+) = a CDP-1,2-diacyl-sn-glycerol + diphosphate</text>
        <dbReference type="Rhea" id="RHEA:16229"/>
        <dbReference type="ChEBI" id="CHEBI:15378"/>
        <dbReference type="ChEBI" id="CHEBI:33019"/>
        <dbReference type="ChEBI" id="CHEBI:37563"/>
        <dbReference type="ChEBI" id="CHEBI:58332"/>
        <dbReference type="ChEBI" id="CHEBI:58608"/>
        <dbReference type="EC" id="2.7.7.41"/>
    </reaction>
</comment>
<evidence type="ECO:0000256" key="5">
    <source>
        <dbReference type="ARBA" id="ARBA00010185"/>
    </source>
</evidence>
<sequence>MPLLILLVVFANPLIFTLFLTVVLLLALLEFNRMGLAEDHLLEQRFAAVAGAAALPLLHFQQIALLFPLYSFILLLLGSFFLFRLPDISAVPNKLGWLCLGLVYLPFLLGQLVLLRPLQDGRGWIFLALLVVMACDTFAYFVGSKIGKRKLYPAVSPNKSIEGGIGGLVGSVLAVFIAGATFLPQIGWIDGLLIGLLLGCVGQLGDLFESLLKRACNVKDSGTIIPGHGGILDRLDSLLFAFPIVYLLAKYCYGC</sequence>
<evidence type="ECO:0000256" key="1">
    <source>
        <dbReference type="ARBA" id="ARBA00001698"/>
    </source>
</evidence>
<keyword evidence="17" id="KW-1208">Phospholipid metabolism</keyword>
<evidence type="ECO:0000256" key="13">
    <source>
        <dbReference type="ARBA" id="ARBA00022989"/>
    </source>
</evidence>
<keyword evidence="12 18" id="KW-0548">Nucleotidyltransferase</keyword>
<keyword evidence="21" id="KW-1185">Reference proteome</keyword>
<evidence type="ECO:0000313" key="20">
    <source>
        <dbReference type="EMBL" id="SHI50940.1"/>
    </source>
</evidence>
<comment type="subcellular location">
    <subcellularLocation>
        <location evidence="2">Cell membrane</location>
        <topology evidence="2">Multi-pass membrane protein</topology>
    </subcellularLocation>
</comment>
<evidence type="ECO:0000256" key="8">
    <source>
        <dbReference type="ARBA" id="ARBA00022475"/>
    </source>
</evidence>
<dbReference type="GO" id="GO:0005886">
    <property type="term" value="C:plasma membrane"/>
    <property type="evidence" value="ECO:0007669"/>
    <property type="project" value="UniProtKB-SubCell"/>
</dbReference>
<proteinExistence type="inferred from homology"/>
<keyword evidence="14" id="KW-0443">Lipid metabolism</keyword>
<reference evidence="20 21" key="1">
    <citation type="submission" date="2016-11" db="EMBL/GenBank/DDBJ databases">
        <authorList>
            <person name="Jaros S."/>
            <person name="Januszkiewicz K."/>
            <person name="Wedrychowicz H."/>
        </authorList>
    </citation>
    <scope>NUCLEOTIDE SEQUENCE [LARGE SCALE GENOMIC DNA]</scope>
    <source>
        <strain evidence="20 21">DSM 5091</strain>
    </source>
</reference>
<keyword evidence="11 18" id="KW-0812">Transmembrane</keyword>
<feature type="transmembrane region" description="Helical" evidence="19">
    <location>
        <begin position="6"/>
        <end position="29"/>
    </location>
</feature>
<dbReference type="EC" id="2.7.7.41" evidence="6 18"/>
<name>A0A1M6BQ58_MALRU</name>
<accession>A0A1M6BQ58</accession>
<feature type="transmembrane region" description="Helical" evidence="19">
    <location>
        <begin position="121"/>
        <end position="142"/>
    </location>
</feature>